<comment type="caution">
    <text evidence="2">The sequence shown here is derived from an EMBL/GenBank/DDBJ whole genome shotgun (WGS) entry which is preliminary data.</text>
</comment>
<evidence type="ECO:0000313" key="2">
    <source>
        <dbReference type="EMBL" id="ENV34771.1"/>
    </source>
</evidence>
<dbReference type="InterPro" id="IPR029044">
    <property type="entry name" value="Nucleotide-diphossugar_trans"/>
</dbReference>
<proteinExistence type="predicted"/>
<dbReference type="Gene3D" id="3.90.550.10">
    <property type="entry name" value="Spore Coat Polysaccharide Biosynthesis Protein SpsA, Chain A"/>
    <property type="match status" value="1"/>
</dbReference>
<name>N8YDS6_9GAMM</name>
<sequence>MDKSISVIIPCFNSVKTIERCLLSVFNQSILPDEIICIDDGSSDSTLILLEKIRLNCDKNISFKILKQANLGPSSARNNGAKLASSKYLAFLDSDDVWHPQKLEISIFFLLEYNLDFLFHQYDSTSIAEYEKYNISNLSIKSLKKSRFMFKNYIATPTVILCKELFVPFPENLSYCEDYCCWILNNHNDYFYFVDLPLSNGFKKPIGEAGLSSNIYKMHRGFLDALKYLLQVKKISLSFYIIAFIFEYLKYPLRYFR</sequence>
<keyword evidence="3" id="KW-1185">Reference proteome</keyword>
<dbReference type="OrthoDB" id="9801954at2"/>
<dbReference type="Pfam" id="PF00535">
    <property type="entry name" value="Glycos_transf_2"/>
    <property type="match status" value="1"/>
</dbReference>
<feature type="domain" description="Glycosyltransferase 2-like" evidence="1">
    <location>
        <begin position="6"/>
        <end position="147"/>
    </location>
</feature>
<dbReference type="eggNOG" id="COG0463">
    <property type="taxonomic scope" value="Bacteria"/>
</dbReference>
<dbReference type="PANTHER" id="PTHR22916">
    <property type="entry name" value="GLYCOSYLTRANSFERASE"/>
    <property type="match status" value="1"/>
</dbReference>
<organism evidence="2 3">
    <name type="scientific">Acinetobacter gerneri DSM 14967 = CIP 107464 = MTCC 9824</name>
    <dbReference type="NCBI Taxonomy" id="1120926"/>
    <lineage>
        <taxon>Bacteria</taxon>
        <taxon>Pseudomonadati</taxon>
        <taxon>Pseudomonadota</taxon>
        <taxon>Gammaproteobacteria</taxon>
        <taxon>Moraxellales</taxon>
        <taxon>Moraxellaceae</taxon>
        <taxon>Acinetobacter</taxon>
    </lineage>
</organism>
<dbReference type="EMBL" id="APPN01000052">
    <property type="protein sequence ID" value="ENV34771.1"/>
    <property type="molecule type" value="Genomic_DNA"/>
</dbReference>
<accession>N8YDS6</accession>
<dbReference type="CDD" id="cd00761">
    <property type="entry name" value="Glyco_tranf_GTA_type"/>
    <property type="match status" value="1"/>
</dbReference>
<dbReference type="SUPFAM" id="SSF53448">
    <property type="entry name" value="Nucleotide-diphospho-sugar transferases"/>
    <property type="match status" value="1"/>
</dbReference>
<dbReference type="HOGENOM" id="CLU_025996_0_3_6"/>
<dbReference type="PATRIC" id="fig|1120926.3.peg.1036"/>
<dbReference type="GO" id="GO:0016758">
    <property type="term" value="F:hexosyltransferase activity"/>
    <property type="evidence" value="ECO:0007669"/>
    <property type="project" value="UniProtKB-ARBA"/>
</dbReference>
<dbReference type="GeneID" id="84208490"/>
<dbReference type="RefSeq" id="WP_004858518.1">
    <property type="nucleotide sequence ID" value="NZ_ASYY01000116.1"/>
</dbReference>
<protein>
    <recommendedName>
        <fullName evidence="1">Glycosyltransferase 2-like domain-containing protein</fullName>
    </recommendedName>
</protein>
<dbReference type="Proteomes" id="UP000013117">
    <property type="component" value="Unassembled WGS sequence"/>
</dbReference>
<dbReference type="STRING" id="202952.GCA_000747725_00501"/>
<gene>
    <name evidence="2" type="ORF">F960_01079</name>
</gene>
<dbReference type="PANTHER" id="PTHR22916:SF3">
    <property type="entry name" value="UDP-GLCNAC:BETAGAL BETA-1,3-N-ACETYLGLUCOSAMINYLTRANSFERASE-LIKE PROTEIN 1"/>
    <property type="match status" value="1"/>
</dbReference>
<reference evidence="2 3" key="1">
    <citation type="submission" date="2013-02" db="EMBL/GenBank/DDBJ databases">
        <title>The Genome Sequence of Acinetobacter gerneri CIP 107464.</title>
        <authorList>
            <consortium name="The Broad Institute Genome Sequencing Platform"/>
            <consortium name="The Broad Institute Genome Sequencing Center for Infectious Disease"/>
            <person name="Cerqueira G."/>
            <person name="Feldgarden M."/>
            <person name="Courvalin P."/>
            <person name="Perichon B."/>
            <person name="Grillot-Courvalin C."/>
            <person name="Clermont D."/>
            <person name="Rocha E."/>
            <person name="Yoon E.-J."/>
            <person name="Nemec A."/>
            <person name="Walker B."/>
            <person name="Young S.K."/>
            <person name="Zeng Q."/>
            <person name="Gargeya S."/>
            <person name="Fitzgerald M."/>
            <person name="Haas B."/>
            <person name="Abouelleil A."/>
            <person name="Alvarado L."/>
            <person name="Arachchi H.M."/>
            <person name="Berlin A.M."/>
            <person name="Chapman S.B."/>
            <person name="Dewar J."/>
            <person name="Goldberg J."/>
            <person name="Griggs A."/>
            <person name="Gujja S."/>
            <person name="Hansen M."/>
            <person name="Howarth C."/>
            <person name="Imamovic A."/>
            <person name="Larimer J."/>
            <person name="McCowan C."/>
            <person name="Murphy C."/>
            <person name="Neiman D."/>
            <person name="Pearson M."/>
            <person name="Priest M."/>
            <person name="Roberts A."/>
            <person name="Saif S."/>
            <person name="Shea T."/>
            <person name="Sisk P."/>
            <person name="Sykes S."/>
            <person name="Wortman J."/>
            <person name="Nusbaum C."/>
            <person name="Birren B."/>
        </authorList>
    </citation>
    <scope>NUCLEOTIDE SEQUENCE [LARGE SCALE GENOMIC DNA]</scope>
    <source>
        <strain evidence="2 3">CIP 107464</strain>
    </source>
</reference>
<evidence type="ECO:0000313" key="3">
    <source>
        <dbReference type="Proteomes" id="UP000013117"/>
    </source>
</evidence>
<dbReference type="AlphaFoldDB" id="N8YDS6"/>
<dbReference type="InterPro" id="IPR001173">
    <property type="entry name" value="Glyco_trans_2-like"/>
</dbReference>
<evidence type="ECO:0000259" key="1">
    <source>
        <dbReference type="Pfam" id="PF00535"/>
    </source>
</evidence>